<organism evidence="2 5">
    <name type="scientific">Pseudomonas delhiensis</name>
    <dbReference type="NCBI Taxonomy" id="366289"/>
    <lineage>
        <taxon>Bacteria</taxon>
        <taxon>Pseudomonadati</taxon>
        <taxon>Pseudomonadota</taxon>
        <taxon>Gammaproteobacteria</taxon>
        <taxon>Pseudomonadales</taxon>
        <taxon>Pseudomonadaceae</taxon>
        <taxon>Pseudomonas</taxon>
    </lineage>
</organism>
<evidence type="ECO:0000313" key="2">
    <source>
        <dbReference type="EMBL" id="SDK39759.1"/>
    </source>
</evidence>
<accession>A0A239MZE6</accession>
<dbReference type="Proteomes" id="UP000198309">
    <property type="component" value="Unassembled WGS sequence"/>
</dbReference>
<protein>
    <submittedName>
        <fullName evidence="2">Uncharacterized protein</fullName>
    </submittedName>
</protein>
<keyword evidence="4" id="KW-1185">Reference proteome</keyword>
<sequence length="91" mass="10147">MSDFIDRLNSPTTQVSDGPLPSKKGWGKAPFCGNKAHYFELIYDDSIGPHGREKYWVALCGVDAVTADRVPMFSAGSWKRCKNCERRANHG</sequence>
<gene>
    <name evidence="2" type="ORF">SAMN05216189_103712</name>
    <name evidence="3" type="ORF">SAMN06295949_13370</name>
</gene>
<dbReference type="RefSeq" id="WP_089394144.1">
    <property type="nucleotide sequence ID" value="NZ_FNEC01000037.1"/>
</dbReference>
<dbReference type="EMBL" id="FZPC01000033">
    <property type="protein sequence ID" value="SNT48005.1"/>
    <property type="molecule type" value="Genomic_DNA"/>
</dbReference>
<reference evidence="2 5" key="1">
    <citation type="submission" date="2016-10" db="EMBL/GenBank/DDBJ databases">
        <authorList>
            <person name="de Groot N.N."/>
        </authorList>
    </citation>
    <scope>NUCLEOTIDE SEQUENCE [LARGE SCALE GENOMIC DNA]</scope>
    <source>
        <strain evidence="2 5">CCM 7361</strain>
    </source>
</reference>
<evidence type="ECO:0000313" key="5">
    <source>
        <dbReference type="Proteomes" id="UP000199693"/>
    </source>
</evidence>
<evidence type="ECO:0000313" key="4">
    <source>
        <dbReference type="Proteomes" id="UP000198309"/>
    </source>
</evidence>
<dbReference type="EMBL" id="FNEC01000037">
    <property type="protein sequence ID" value="SDK39759.1"/>
    <property type="molecule type" value="Genomic_DNA"/>
</dbReference>
<evidence type="ECO:0000313" key="3">
    <source>
        <dbReference type="EMBL" id="SNT48005.1"/>
    </source>
</evidence>
<dbReference type="Proteomes" id="UP000199693">
    <property type="component" value="Unassembled WGS sequence"/>
</dbReference>
<evidence type="ECO:0000256" key="1">
    <source>
        <dbReference type="SAM" id="MobiDB-lite"/>
    </source>
</evidence>
<feature type="region of interest" description="Disordered" evidence="1">
    <location>
        <begin position="1"/>
        <end position="25"/>
    </location>
</feature>
<dbReference type="AlphaFoldDB" id="A0A239MZE6"/>
<reference evidence="3 4" key="2">
    <citation type="submission" date="2017-06" db="EMBL/GenBank/DDBJ databases">
        <authorList>
            <person name="Varghese N."/>
            <person name="Submissions S."/>
        </authorList>
    </citation>
    <scope>NUCLEOTIDE SEQUENCE [LARGE SCALE GENOMIC DNA]</scope>
    <source>
        <strain evidence="3 4">RLD-1</strain>
    </source>
</reference>
<proteinExistence type="predicted"/>
<name>A0A239MZE6_9PSED</name>